<evidence type="ECO:0000313" key="3">
    <source>
        <dbReference type="Proteomes" id="UP001642540"/>
    </source>
</evidence>
<keyword evidence="3" id="KW-1185">Reference proteome</keyword>
<proteinExistence type="predicted"/>
<organism evidence="2 3">
    <name type="scientific">Orchesella dallaii</name>
    <dbReference type="NCBI Taxonomy" id="48710"/>
    <lineage>
        <taxon>Eukaryota</taxon>
        <taxon>Metazoa</taxon>
        <taxon>Ecdysozoa</taxon>
        <taxon>Arthropoda</taxon>
        <taxon>Hexapoda</taxon>
        <taxon>Collembola</taxon>
        <taxon>Entomobryomorpha</taxon>
        <taxon>Entomobryoidea</taxon>
        <taxon>Orchesellidae</taxon>
        <taxon>Orchesellinae</taxon>
        <taxon>Orchesella</taxon>
    </lineage>
</organism>
<accession>A0ABP1QXA5</accession>
<evidence type="ECO:0000313" key="2">
    <source>
        <dbReference type="EMBL" id="CAL8111317.1"/>
    </source>
</evidence>
<feature type="compositionally biased region" description="Basic and acidic residues" evidence="1">
    <location>
        <begin position="51"/>
        <end position="71"/>
    </location>
</feature>
<feature type="compositionally biased region" description="Low complexity" evidence="1">
    <location>
        <begin position="323"/>
        <end position="341"/>
    </location>
</feature>
<feature type="compositionally biased region" description="Basic and acidic residues" evidence="1">
    <location>
        <begin position="1"/>
        <end position="10"/>
    </location>
</feature>
<dbReference type="Proteomes" id="UP001642540">
    <property type="component" value="Unassembled WGS sequence"/>
</dbReference>
<feature type="compositionally biased region" description="Low complexity" evidence="1">
    <location>
        <begin position="11"/>
        <end position="22"/>
    </location>
</feature>
<dbReference type="EMBL" id="CAXLJM020000046">
    <property type="protein sequence ID" value="CAL8111317.1"/>
    <property type="molecule type" value="Genomic_DNA"/>
</dbReference>
<comment type="caution">
    <text evidence="2">The sequence shown here is derived from an EMBL/GenBank/DDBJ whole genome shotgun (WGS) entry which is preliminary data.</text>
</comment>
<sequence length="477" mass="53038">MADDKAKGVERSSSSSEPISSEMDVDPEPVAKTDDTNLSTVTLKGEMTDSVSEKDENNVKEVSNSDDKVTLEETEETEEDMGNDDGIVILDEDDGTENENTEFETASGSPSKVPEEPLTDVKPTVNIKKEKDNIVPEKIDGDGEEEILVINPLFDKTSVSVNSDTVPVPVYDIDSSSSEDGEDGQEDFSVDIGLENLEEEHPATGNWASIGAQQIRQSCGIECYQEKGILVNEIERLRKAIFVLGEKHSVIEDFIEVEYGDKFDKYLKNREHLMKIGFGVKEPDSVSTSDVIDDQRSSKSSELVELLKMVKEQAETNGANDNKSSTGSGSQGKTVSSGSSKKQNKPPPNTNRQQQNPKQTDRPKPIQNIGNRNDHGRGGTMSYQQGYSTMQPEMLSRHPVLLQQQQYRQQQLMGPPQTPAQSQYYYDSMYSNYTGSTVTRDVVSLVRRKDLYPQNSYDYGGGGYSSRKTDGRRRFHF</sequence>
<gene>
    <name evidence="2" type="ORF">ODALV1_LOCUS14926</name>
</gene>
<name>A0ABP1QXA5_9HEXA</name>
<reference evidence="2 3" key="1">
    <citation type="submission" date="2024-08" db="EMBL/GenBank/DDBJ databases">
        <authorList>
            <person name="Cucini C."/>
            <person name="Frati F."/>
        </authorList>
    </citation>
    <scope>NUCLEOTIDE SEQUENCE [LARGE SCALE GENOMIC DNA]</scope>
</reference>
<evidence type="ECO:0000256" key="1">
    <source>
        <dbReference type="SAM" id="MobiDB-lite"/>
    </source>
</evidence>
<feature type="region of interest" description="Disordered" evidence="1">
    <location>
        <begin position="315"/>
        <end position="385"/>
    </location>
</feature>
<protein>
    <submittedName>
        <fullName evidence="2">Uncharacterized protein</fullName>
    </submittedName>
</protein>
<feature type="region of interest" description="Disordered" evidence="1">
    <location>
        <begin position="1"/>
        <end position="125"/>
    </location>
</feature>
<feature type="compositionally biased region" description="Acidic residues" evidence="1">
    <location>
        <begin position="90"/>
        <end position="102"/>
    </location>
</feature>
<feature type="compositionally biased region" description="Acidic residues" evidence="1">
    <location>
        <begin position="72"/>
        <end position="83"/>
    </location>
</feature>